<gene>
    <name evidence="2" type="ORF">CPB84DRAFT_1752425</name>
</gene>
<feature type="chain" id="PRO_5040303036" description="Lectin" evidence="1">
    <location>
        <begin position="21"/>
        <end position="375"/>
    </location>
</feature>
<comment type="caution">
    <text evidence="2">The sequence shown here is derived from an EMBL/GenBank/DDBJ whole genome shotgun (WGS) entry which is preliminary data.</text>
</comment>
<reference evidence="2" key="1">
    <citation type="submission" date="2020-11" db="EMBL/GenBank/DDBJ databases">
        <authorList>
            <consortium name="DOE Joint Genome Institute"/>
            <person name="Ahrendt S."/>
            <person name="Riley R."/>
            <person name="Andreopoulos W."/>
            <person name="LaButti K."/>
            <person name="Pangilinan J."/>
            <person name="Ruiz-duenas F.J."/>
            <person name="Barrasa J.M."/>
            <person name="Sanchez-Garcia M."/>
            <person name="Camarero S."/>
            <person name="Miyauchi S."/>
            <person name="Serrano A."/>
            <person name="Linde D."/>
            <person name="Babiker R."/>
            <person name="Drula E."/>
            <person name="Ayuso-Fernandez I."/>
            <person name="Pacheco R."/>
            <person name="Padilla G."/>
            <person name="Ferreira P."/>
            <person name="Barriuso J."/>
            <person name="Kellner H."/>
            <person name="Castanera R."/>
            <person name="Alfaro M."/>
            <person name="Ramirez L."/>
            <person name="Pisabarro A.G."/>
            <person name="Kuo A."/>
            <person name="Tritt A."/>
            <person name="Lipzen A."/>
            <person name="He G."/>
            <person name="Yan M."/>
            <person name="Ng V."/>
            <person name="Cullen D."/>
            <person name="Martin F."/>
            <person name="Rosso M.-N."/>
            <person name="Henrissat B."/>
            <person name="Hibbett D."/>
            <person name="Martinez A.T."/>
            <person name="Grigoriev I.V."/>
        </authorList>
    </citation>
    <scope>NUCLEOTIDE SEQUENCE</scope>
    <source>
        <strain evidence="2">AH 44721</strain>
    </source>
</reference>
<dbReference type="EMBL" id="JADNYJ010000182">
    <property type="protein sequence ID" value="KAF8876446.1"/>
    <property type="molecule type" value="Genomic_DNA"/>
</dbReference>
<sequence>MHIKAFLPFIIAFCATQVLALDFTNSKWIWTNEVNSAGNAPAGSRAFRRDFYSSQGKTALSANIIITSDNGYTLWVNGNAVGSGHNFHQADAYCIRLAPDCNVFAVNATNDLTIPNPAGLLATIQIRYTDGFTDTIITDGTWHAFTSVPSGFQFSDFNDESWPAATVQGNYGIGPWNAVAIPPSASTTPLALADSNWIWTNEVKNGAAPVGARAFRKSISLPQGRRVTSATVLLRVDDAYTLYVQGRVVVQELIGKQRSVTLSTFNLLHQTFTIALYGANNGGPAGIAAAVELKMEDCECGSIISFVTDSSWKYSTNTTAGFQNPGFDDSKWSNAIVESQYKTASWGNTPAPTKLTPPSAALAGAPAANAAIVVT</sequence>
<evidence type="ECO:0000256" key="1">
    <source>
        <dbReference type="SAM" id="SignalP"/>
    </source>
</evidence>
<organism evidence="2 3">
    <name type="scientific">Gymnopilus junonius</name>
    <name type="common">Spectacular rustgill mushroom</name>
    <name type="synonym">Gymnopilus spectabilis subsp. junonius</name>
    <dbReference type="NCBI Taxonomy" id="109634"/>
    <lineage>
        <taxon>Eukaryota</taxon>
        <taxon>Fungi</taxon>
        <taxon>Dikarya</taxon>
        <taxon>Basidiomycota</taxon>
        <taxon>Agaricomycotina</taxon>
        <taxon>Agaricomycetes</taxon>
        <taxon>Agaricomycetidae</taxon>
        <taxon>Agaricales</taxon>
        <taxon>Agaricineae</taxon>
        <taxon>Hymenogastraceae</taxon>
        <taxon>Gymnopilus</taxon>
    </lineage>
</organism>
<protein>
    <recommendedName>
        <fullName evidence="4">Lectin</fullName>
    </recommendedName>
</protein>
<dbReference type="AlphaFoldDB" id="A0A9P5NBW1"/>
<accession>A0A9P5NBW1</accession>
<keyword evidence="3" id="KW-1185">Reference proteome</keyword>
<name>A0A9P5NBW1_GYMJU</name>
<evidence type="ECO:0008006" key="4">
    <source>
        <dbReference type="Google" id="ProtNLM"/>
    </source>
</evidence>
<evidence type="ECO:0000313" key="2">
    <source>
        <dbReference type="EMBL" id="KAF8876446.1"/>
    </source>
</evidence>
<feature type="signal peptide" evidence="1">
    <location>
        <begin position="1"/>
        <end position="20"/>
    </location>
</feature>
<evidence type="ECO:0000313" key="3">
    <source>
        <dbReference type="Proteomes" id="UP000724874"/>
    </source>
</evidence>
<dbReference type="OrthoDB" id="10036721at2759"/>
<dbReference type="Gene3D" id="2.60.120.260">
    <property type="entry name" value="Galactose-binding domain-like"/>
    <property type="match status" value="2"/>
</dbReference>
<keyword evidence="1" id="KW-0732">Signal</keyword>
<dbReference type="Proteomes" id="UP000724874">
    <property type="component" value="Unassembled WGS sequence"/>
</dbReference>
<proteinExistence type="predicted"/>